<sequence length="121" mass="13350">MRSTGIRHQTRGISDFGLGSSLDNTKYSLMLSLSGQRRTNSSDNHQEAIREVSVVLPTCDRKEPGIIVINSDHSSIVGYLSPAGSTTIRVSIVETDVHQSKKAEEKKEACYEEPQKNESND</sequence>
<evidence type="ECO:0000313" key="2">
    <source>
        <dbReference type="EMBL" id="KNE93621.1"/>
    </source>
</evidence>
<keyword evidence="3" id="KW-1185">Reference proteome</keyword>
<proteinExistence type="predicted"/>
<protein>
    <submittedName>
        <fullName evidence="2">Uncharacterized protein</fullName>
    </submittedName>
</protein>
<comment type="caution">
    <text evidence="2">The sequence shown here is derived from an EMBL/GenBank/DDBJ whole genome shotgun (WGS) entry which is preliminary data.</text>
</comment>
<evidence type="ECO:0000256" key="1">
    <source>
        <dbReference type="SAM" id="MobiDB-lite"/>
    </source>
</evidence>
<dbReference type="Proteomes" id="UP000054564">
    <property type="component" value="Unassembled WGS sequence"/>
</dbReference>
<organism evidence="2 3">
    <name type="scientific">Puccinia striiformis f. sp. tritici PST-78</name>
    <dbReference type="NCBI Taxonomy" id="1165861"/>
    <lineage>
        <taxon>Eukaryota</taxon>
        <taxon>Fungi</taxon>
        <taxon>Dikarya</taxon>
        <taxon>Basidiomycota</taxon>
        <taxon>Pucciniomycotina</taxon>
        <taxon>Pucciniomycetes</taxon>
        <taxon>Pucciniales</taxon>
        <taxon>Pucciniaceae</taxon>
        <taxon>Puccinia</taxon>
    </lineage>
</organism>
<dbReference type="EMBL" id="AJIL01000133">
    <property type="protein sequence ID" value="KNE93621.1"/>
    <property type="molecule type" value="Genomic_DNA"/>
</dbReference>
<name>A0A0L0V375_9BASI</name>
<accession>A0A0L0V375</accession>
<dbReference type="AlphaFoldDB" id="A0A0L0V375"/>
<feature type="region of interest" description="Disordered" evidence="1">
    <location>
        <begin position="97"/>
        <end position="121"/>
    </location>
</feature>
<gene>
    <name evidence="2" type="ORF">PSTG_12997</name>
</gene>
<reference evidence="3" key="1">
    <citation type="submission" date="2014-03" db="EMBL/GenBank/DDBJ databases">
        <title>The Genome Sequence of Puccinia striiformis f. sp. tritici PST-78.</title>
        <authorList>
            <consortium name="The Broad Institute Genome Sequencing Platform"/>
            <person name="Cuomo C."/>
            <person name="Hulbert S."/>
            <person name="Chen X."/>
            <person name="Walker B."/>
            <person name="Young S.K."/>
            <person name="Zeng Q."/>
            <person name="Gargeya S."/>
            <person name="Fitzgerald M."/>
            <person name="Haas B."/>
            <person name="Abouelleil A."/>
            <person name="Alvarado L."/>
            <person name="Arachchi H.M."/>
            <person name="Berlin A.M."/>
            <person name="Chapman S.B."/>
            <person name="Goldberg J."/>
            <person name="Griggs A."/>
            <person name="Gujja S."/>
            <person name="Hansen M."/>
            <person name="Howarth C."/>
            <person name="Imamovic A."/>
            <person name="Larimer J."/>
            <person name="McCowan C."/>
            <person name="Montmayeur A."/>
            <person name="Murphy C."/>
            <person name="Neiman D."/>
            <person name="Pearson M."/>
            <person name="Priest M."/>
            <person name="Roberts A."/>
            <person name="Saif S."/>
            <person name="Shea T."/>
            <person name="Sisk P."/>
            <person name="Sykes S."/>
            <person name="Wortman J."/>
            <person name="Nusbaum C."/>
            <person name="Birren B."/>
        </authorList>
    </citation>
    <scope>NUCLEOTIDE SEQUENCE [LARGE SCALE GENOMIC DNA]</scope>
    <source>
        <strain evidence="3">race PST-78</strain>
    </source>
</reference>
<evidence type="ECO:0000313" key="3">
    <source>
        <dbReference type="Proteomes" id="UP000054564"/>
    </source>
</evidence>